<reference evidence="3 4" key="1">
    <citation type="submission" date="2024-09" db="EMBL/GenBank/DDBJ databases">
        <title>Chromosome-scale assembly of Riccia sorocarpa.</title>
        <authorList>
            <person name="Paukszto L."/>
        </authorList>
    </citation>
    <scope>NUCLEOTIDE SEQUENCE [LARGE SCALE GENOMIC DNA]</scope>
    <source>
        <strain evidence="3">LP-2024</strain>
        <tissue evidence="3">Aerial parts of the thallus</tissue>
    </source>
</reference>
<feature type="coiled-coil region" evidence="1">
    <location>
        <begin position="29"/>
        <end position="101"/>
    </location>
</feature>
<feature type="transmembrane region" description="Helical" evidence="2">
    <location>
        <begin position="6"/>
        <end position="24"/>
    </location>
</feature>
<comment type="caution">
    <text evidence="3">The sequence shown here is derived from an EMBL/GenBank/DDBJ whole genome shotgun (WGS) entry which is preliminary data.</text>
</comment>
<evidence type="ECO:0000313" key="4">
    <source>
        <dbReference type="Proteomes" id="UP001633002"/>
    </source>
</evidence>
<evidence type="ECO:0000313" key="3">
    <source>
        <dbReference type="EMBL" id="KAL3677018.1"/>
    </source>
</evidence>
<protein>
    <submittedName>
        <fullName evidence="3">Uncharacterized protein</fullName>
    </submittedName>
</protein>
<keyword evidence="2" id="KW-1133">Transmembrane helix</keyword>
<sequence length="115" mass="12950">MRQIVLTDPLSVVGLVSLYLEYYLKNKKYKKAKETVAKHTASVEEAKRTEALIRALREEVAELKKERVKWDADKANLTGVLKSLRAEKNSVQQAKEAATLELQGAISATERCAYI</sequence>
<name>A0ABD3GDL4_9MARC</name>
<keyword evidence="4" id="KW-1185">Reference proteome</keyword>
<proteinExistence type="predicted"/>
<keyword evidence="2" id="KW-0472">Membrane</keyword>
<keyword evidence="1" id="KW-0175">Coiled coil</keyword>
<evidence type="ECO:0000256" key="2">
    <source>
        <dbReference type="SAM" id="Phobius"/>
    </source>
</evidence>
<gene>
    <name evidence="3" type="ORF">R1sor_026966</name>
</gene>
<dbReference type="AlphaFoldDB" id="A0ABD3GDL4"/>
<keyword evidence="2" id="KW-0812">Transmembrane</keyword>
<accession>A0ABD3GDL4</accession>
<dbReference type="Proteomes" id="UP001633002">
    <property type="component" value="Unassembled WGS sequence"/>
</dbReference>
<evidence type="ECO:0000256" key="1">
    <source>
        <dbReference type="SAM" id="Coils"/>
    </source>
</evidence>
<dbReference type="EMBL" id="JBJQOH010000008">
    <property type="protein sequence ID" value="KAL3677018.1"/>
    <property type="molecule type" value="Genomic_DNA"/>
</dbReference>
<organism evidence="3 4">
    <name type="scientific">Riccia sorocarpa</name>
    <dbReference type="NCBI Taxonomy" id="122646"/>
    <lineage>
        <taxon>Eukaryota</taxon>
        <taxon>Viridiplantae</taxon>
        <taxon>Streptophyta</taxon>
        <taxon>Embryophyta</taxon>
        <taxon>Marchantiophyta</taxon>
        <taxon>Marchantiopsida</taxon>
        <taxon>Marchantiidae</taxon>
        <taxon>Marchantiales</taxon>
        <taxon>Ricciaceae</taxon>
        <taxon>Riccia</taxon>
    </lineage>
</organism>